<name>A0A1I7WJS4_HETBA</name>
<dbReference type="WBParaSite" id="Hba_05276">
    <property type="protein sequence ID" value="Hba_05276"/>
    <property type="gene ID" value="Hba_05276"/>
</dbReference>
<dbReference type="Proteomes" id="UP000095283">
    <property type="component" value="Unplaced"/>
</dbReference>
<evidence type="ECO:0000313" key="1">
    <source>
        <dbReference type="Proteomes" id="UP000095283"/>
    </source>
</evidence>
<accession>A0A1I7WJS4</accession>
<protein>
    <submittedName>
        <fullName evidence="2">Zinc finger protein</fullName>
    </submittedName>
</protein>
<proteinExistence type="predicted"/>
<sequence>MDSLRITGNNYQRANEWLVENYHNPNHLDGVQQSSPVGIDDDIQIYFDTAMEIQDELERIESDDEQSEDGFPTKSFKKVKRILDERKFVFYRAGKSLDICIMVALKLINNNESESVCEEFIEEVLPDCITAHVNPNESFKYTADHIERSYQFCCVVIPLLAARLRKLPVNRVVSLSICQLLNIRNRLLQIVRRTEVSQSHMARLQSKEWVAFCDPNRLIAENSHPNGILQDVLNLLTIPETIARFVDPSTVRKLSYDWISSIAKMLEAMEEKQIRDGLDFHFYSNVSINIFLKIVT</sequence>
<organism evidence="1 2">
    <name type="scientific">Heterorhabditis bacteriophora</name>
    <name type="common">Entomopathogenic nematode worm</name>
    <dbReference type="NCBI Taxonomy" id="37862"/>
    <lineage>
        <taxon>Eukaryota</taxon>
        <taxon>Metazoa</taxon>
        <taxon>Ecdysozoa</taxon>
        <taxon>Nematoda</taxon>
        <taxon>Chromadorea</taxon>
        <taxon>Rhabditida</taxon>
        <taxon>Rhabditina</taxon>
        <taxon>Rhabditomorpha</taxon>
        <taxon>Strongyloidea</taxon>
        <taxon>Heterorhabditidae</taxon>
        <taxon>Heterorhabditis</taxon>
    </lineage>
</organism>
<keyword evidence="1" id="KW-1185">Reference proteome</keyword>
<reference evidence="2" key="1">
    <citation type="submission" date="2016-11" db="UniProtKB">
        <authorList>
            <consortium name="WormBaseParasite"/>
        </authorList>
    </citation>
    <scope>IDENTIFICATION</scope>
</reference>
<dbReference type="AlphaFoldDB" id="A0A1I7WJS4"/>
<evidence type="ECO:0000313" key="2">
    <source>
        <dbReference type="WBParaSite" id="Hba_05276"/>
    </source>
</evidence>